<dbReference type="EC" id="6.1.1.17" evidence="7"/>
<comment type="function">
    <text evidence="7">Catalyzes the attachment of glutamate to tRNA(Glu) in a two-step reaction: glutamate is first activated by ATP to form Glu-AMP and then transferred to the acceptor end of tRNA(Glu).</text>
</comment>
<dbReference type="InterPro" id="IPR001412">
    <property type="entry name" value="aa-tRNA-synth_I_CS"/>
</dbReference>
<keyword evidence="2 7" id="KW-0436">Ligase</keyword>
<dbReference type="RefSeq" id="WP_037974071.1">
    <property type="nucleotide sequence ID" value="NZ_JMKI01000002.1"/>
</dbReference>
<dbReference type="EMBL" id="JMKI01000002">
    <property type="protein sequence ID" value="KEJ93577.1"/>
    <property type="molecule type" value="Genomic_DNA"/>
</dbReference>
<keyword evidence="7" id="KW-0963">Cytoplasm</keyword>
<dbReference type="GeneID" id="90982466"/>
<keyword evidence="11" id="KW-1185">Reference proteome</keyword>
<dbReference type="Pfam" id="PF19269">
    <property type="entry name" value="Anticodon_2"/>
    <property type="match status" value="1"/>
</dbReference>
<feature type="short sequence motif" description="'KMSKS' region" evidence="7">
    <location>
        <begin position="217"/>
        <end position="221"/>
    </location>
</feature>
<comment type="subunit">
    <text evidence="7">Monomer.</text>
</comment>
<dbReference type="GO" id="GO:0005829">
    <property type="term" value="C:cytosol"/>
    <property type="evidence" value="ECO:0007669"/>
    <property type="project" value="TreeGrafter"/>
</dbReference>
<evidence type="ECO:0000256" key="1">
    <source>
        <dbReference type="ARBA" id="ARBA00007894"/>
    </source>
</evidence>
<dbReference type="InterPro" id="IPR004527">
    <property type="entry name" value="Glu-tRNA-ligase_bac/mito"/>
</dbReference>
<evidence type="ECO:0000313" key="10">
    <source>
        <dbReference type="EMBL" id="KEJ93577.1"/>
    </source>
</evidence>
<dbReference type="InterPro" id="IPR020751">
    <property type="entry name" value="aa-tRNA-synth_I_codon-bd_sub2"/>
</dbReference>
<dbReference type="PATRIC" id="fig|2754.20.peg.372"/>
<dbReference type="GO" id="GO:0004818">
    <property type="term" value="F:glutamate-tRNA ligase activity"/>
    <property type="evidence" value="ECO:0007669"/>
    <property type="project" value="UniProtKB-UniRule"/>
</dbReference>
<dbReference type="SUPFAM" id="SSF48163">
    <property type="entry name" value="An anticodon-binding domain of class I aminoacyl-tRNA synthetases"/>
    <property type="match status" value="1"/>
</dbReference>
<dbReference type="GO" id="GO:0000049">
    <property type="term" value="F:tRNA binding"/>
    <property type="evidence" value="ECO:0007669"/>
    <property type="project" value="InterPro"/>
</dbReference>
<dbReference type="STRING" id="2754.EH55_02055"/>
<dbReference type="PANTHER" id="PTHR43311">
    <property type="entry name" value="GLUTAMATE--TRNA LIGASE"/>
    <property type="match status" value="1"/>
</dbReference>
<evidence type="ECO:0000256" key="4">
    <source>
        <dbReference type="ARBA" id="ARBA00022840"/>
    </source>
</evidence>
<dbReference type="InterPro" id="IPR045462">
    <property type="entry name" value="aa-tRNA-synth_I_cd-bd"/>
</dbReference>
<feature type="short sequence motif" description="'HIGH' region" evidence="7">
    <location>
        <begin position="11"/>
        <end position="21"/>
    </location>
</feature>
<feature type="domain" description="Glutamyl/glutaminyl-tRNA synthetase class Ib catalytic" evidence="8">
    <location>
        <begin position="114"/>
        <end position="285"/>
    </location>
</feature>
<dbReference type="GO" id="GO:0005524">
    <property type="term" value="F:ATP binding"/>
    <property type="evidence" value="ECO:0007669"/>
    <property type="project" value="UniProtKB-UniRule"/>
</dbReference>
<evidence type="ECO:0000259" key="9">
    <source>
        <dbReference type="Pfam" id="PF19269"/>
    </source>
</evidence>
<keyword evidence="6 7" id="KW-0030">Aminoacyl-tRNA synthetase</keyword>
<protein>
    <recommendedName>
        <fullName evidence="7">Glutamate--tRNA ligase</fullName>
        <ecNumber evidence="7">6.1.1.17</ecNumber>
    </recommendedName>
    <alternativeName>
        <fullName evidence="7">Glutamyl-tRNA synthetase</fullName>
        <shortName evidence="7">GluRS</shortName>
    </alternativeName>
</protein>
<dbReference type="InterPro" id="IPR049940">
    <property type="entry name" value="GluQ/Sye"/>
</dbReference>
<dbReference type="PRINTS" id="PR00987">
    <property type="entry name" value="TRNASYNTHGLU"/>
</dbReference>
<evidence type="ECO:0000256" key="2">
    <source>
        <dbReference type="ARBA" id="ARBA00022598"/>
    </source>
</evidence>
<dbReference type="GO" id="GO:0008270">
    <property type="term" value="F:zinc ion binding"/>
    <property type="evidence" value="ECO:0007669"/>
    <property type="project" value="InterPro"/>
</dbReference>
<keyword evidence="5 7" id="KW-0648">Protein biosynthesis</keyword>
<dbReference type="Gene3D" id="3.90.800.10">
    <property type="entry name" value="Glutamyl-tRNA Synthetase, Domain 3"/>
    <property type="match status" value="1"/>
</dbReference>
<comment type="subcellular location">
    <subcellularLocation>
        <location evidence="7">Cytoplasm</location>
    </subcellularLocation>
</comment>
<comment type="caution">
    <text evidence="7">Lacks conserved residue(s) required for the propagation of feature annotation.</text>
</comment>
<evidence type="ECO:0000313" key="11">
    <source>
        <dbReference type="Proteomes" id="UP000027665"/>
    </source>
</evidence>
<dbReference type="Gene3D" id="1.10.10.350">
    <property type="match status" value="1"/>
</dbReference>
<dbReference type="Pfam" id="PF00749">
    <property type="entry name" value="tRNA-synt_1c"/>
    <property type="match status" value="2"/>
</dbReference>
<dbReference type="Proteomes" id="UP000027665">
    <property type="component" value="Unassembled WGS sequence"/>
</dbReference>
<dbReference type="InterPro" id="IPR020061">
    <property type="entry name" value="Glu_tRNA_lig_a-bdl"/>
</dbReference>
<dbReference type="InterPro" id="IPR014729">
    <property type="entry name" value="Rossmann-like_a/b/a_fold"/>
</dbReference>
<evidence type="ECO:0000256" key="5">
    <source>
        <dbReference type="ARBA" id="ARBA00022917"/>
    </source>
</evidence>
<dbReference type="HAMAP" id="MF_00022">
    <property type="entry name" value="Glu_tRNA_synth_type1"/>
    <property type="match status" value="1"/>
</dbReference>
<evidence type="ECO:0000256" key="6">
    <source>
        <dbReference type="ARBA" id="ARBA00023146"/>
    </source>
</evidence>
<dbReference type="Gene3D" id="3.40.50.620">
    <property type="entry name" value="HUPs"/>
    <property type="match status" value="2"/>
</dbReference>
<dbReference type="eggNOG" id="COG0008">
    <property type="taxonomic scope" value="Bacteria"/>
</dbReference>
<dbReference type="OrthoDB" id="9807503at2"/>
<dbReference type="PROSITE" id="PS00178">
    <property type="entry name" value="AA_TRNA_LIGASE_I"/>
    <property type="match status" value="1"/>
</dbReference>
<dbReference type="PANTHER" id="PTHR43311:SF2">
    <property type="entry name" value="GLUTAMATE--TRNA LIGASE, MITOCHONDRIAL-RELATED"/>
    <property type="match status" value="1"/>
</dbReference>
<keyword evidence="4 7" id="KW-0067">ATP-binding</keyword>
<comment type="caution">
    <text evidence="10">The sequence shown here is derived from an EMBL/GenBank/DDBJ whole genome shotgun (WGS) entry which is preliminary data.</text>
</comment>
<comment type="similarity">
    <text evidence="1 7">Belongs to the class-I aminoacyl-tRNA synthetase family. Glutamate--tRNA ligase type 1 subfamily.</text>
</comment>
<dbReference type="SUPFAM" id="SSF52374">
    <property type="entry name" value="Nucleotidylyl transferase"/>
    <property type="match status" value="1"/>
</dbReference>
<comment type="catalytic activity">
    <reaction evidence="7">
        <text>tRNA(Glu) + L-glutamate + ATP = L-glutamyl-tRNA(Glu) + AMP + diphosphate</text>
        <dbReference type="Rhea" id="RHEA:23540"/>
        <dbReference type="Rhea" id="RHEA-COMP:9663"/>
        <dbReference type="Rhea" id="RHEA-COMP:9680"/>
        <dbReference type="ChEBI" id="CHEBI:29985"/>
        <dbReference type="ChEBI" id="CHEBI:30616"/>
        <dbReference type="ChEBI" id="CHEBI:33019"/>
        <dbReference type="ChEBI" id="CHEBI:78442"/>
        <dbReference type="ChEBI" id="CHEBI:78520"/>
        <dbReference type="ChEBI" id="CHEBI:456215"/>
        <dbReference type="EC" id="6.1.1.17"/>
    </reaction>
</comment>
<dbReference type="InterPro" id="IPR020058">
    <property type="entry name" value="Glu/Gln-tRNA-synth_Ib_cat-dom"/>
</dbReference>
<feature type="domain" description="Aminoacyl-tRNA synthetase class I anticodon-binding" evidence="9">
    <location>
        <begin position="299"/>
        <end position="441"/>
    </location>
</feature>
<name>A0A073J794_9BACT</name>
<evidence type="ECO:0000256" key="7">
    <source>
        <dbReference type="HAMAP-Rule" id="MF_00022"/>
    </source>
</evidence>
<dbReference type="CDD" id="cd00808">
    <property type="entry name" value="GluRS_core"/>
    <property type="match status" value="1"/>
</dbReference>
<proteinExistence type="inferred from homology"/>
<dbReference type="GO" id="GO:0006424">
    <property type="term" value="P:glutamyl-tRNA aminoacylation"/>
    <property type="evidence" value="ECO:0007669"/>
    <property type="project" value="UniProtKB-UniRule"/>
</dbReference>
<sequence length="446" mass="51293">MAEKYRVRFAPSPTGSLHIGGAHTALFNWLLARRTGGTFVLRIEDTDLERSTKEYERSILDGMRWMGLDWDEGPDKGGAFGPYRQSERMYLYKKYARQLLDEGKAYEKEGAIFFRIEPGRHIHFHDEVYGDIDVESERASVNQDGTIKDIVIMKRDGMPTYNYAVVIDDFTMGINMVIRGEDHVINTPKQLLVYDALGFRRPHFAHLPMILGRDKKKLSKRQGATSVFEYSDMGYLPDGVFNFLALLGWSPRTGQEIFTREEAVEIFDIKNVTRKPAVFDVDKLNHINQEQMKMMEPHKLLEAIRPFWKQMGLPVEKFDDEYLASSLKTLGGRGQTTIEVAEYSDYFLDFSKVTERYDGKEIKEELRPKLKKIYGELLDAWGDGTPERLQDEARQIFDANGSSMKESATPMRWALTGRKVSPGVFEVAAQLGKEETKKRLEFYGLV</sequence>
<dbReference type="InterPro" id="IPR008925">
    <property type="entry name" value="aa_tRNA-synth_I_cd-bd_sf"/>
</dbReference>
<evidence type="ECO:0000256" key="3">
    <source>
        <dbReference type="ARBA" id="ARBA00022741"/>
    </source>
</evidence>
<dbReference type="Gene3D" id="1.10.1160.10">
    <property type="entry name" value="Glutamyl-trna Synthetase, Domain 2"/>
    <property type="match status" value="1"/>
</dbReference>
<dbReference type="InterPro" id="IPR033910">
    <property type="entry name" value="GluRS_core"/>
</dbReference>
<dbReference type="InterPro" id="IPR000924">
    <property type="entry name" value="Glu/Gln-tRNA-synth"/>
</dbReference>
<organism evidence="10 11">
    <name type="scientific">Synergistes jonesii</name>
    <dbReference type="NCBI Taxonomy" id="2754"/>
    <lineage>
        <taxon>Bacteria</taxon>
        <taxon>Thermotogati</taxon>
        <taxon>Synergistota</taxon>
        <taxon>Synergistia</taxon>
        <taxon>Synergistales</taxon>
        <taxon>Synergistaceae</taxon>
        <taxon>Synergistes</taxon>
    </lineage>
</organism>
<evidence type="ECO:0000259" key="8">
    <source>
        <dbReference type="Pfam" id="PF00749"/>
    </source>
</evidence>
<reference evidence="10 11" key="1">
    <citation type="submission" date="2014-04" db="EMBL/GenBank/DDBJ databases">
        <title>Draft Genome Sequence of Synergistes jonesii.</title>
        <authorList>
            <person name="Coil D.A."/>
            <person name="Eisen J.A."/>
            <person name="Holland-Moritz H.E."/>
        </authorList>
    </citation>
    <scope>NUCLEOTIDE SEQUENCE [LARGE SCALE GENOMIC DNA]</scope>
    <source>
        <strain evidence="10 11">78-1</strain>
    </source>
</reference>
<dbReference type="AlphaFoldDB" id="A0A073J794"/>
<keyword evidence="3 7" id="KW-0547">Nucleotide-binding</keyword>
<accession>A0A073J794</accession>
<gene>
    <name evidence="7" type="primary">gltX</name>
    <name evidence="10" type="ORF">EH55_02055</name>
</gene>
<feature type="domain" description="Glutamyl/glutaminyl-tRNA synthetase class Ib catalytic" evidence="8">
    <location>
        <begin position="6"/>
        <end position="108"/>
    </location>
</feature>
<feature type="binding site" evidence="7">
    <location>
        <position position="220"/>
    </location>
    <ligand>
        <name>ATP</name>
        <dbReference type="ChEBI" id="CHEBI:30616"/>
    </ligand>
</feature>